<reference evidence="1" key="1">
    <citation type="submission" date="2018-05" db="EMBL/GenBank/DDBJ databases">
        <authorList>
            <person name="Lanie J.A."/>
            <person name="Ng W.-L."/>
            <person name="Kazmierczak K.M."/>
            <person name="Andrzejewski T.M."/>
            <person name="Davidsen T.M."/>
            <person name="Wayne K.J."/>
            <person name="Tettelin H."/>
            <person name="Glass J.I."/>
            <person name="Rusch D."/>
            <person name="Podicherti R."/>
            <person name="Tsui H.-C.T."/>
            <person name="Winkler M.E."/>
        </authorList>
    </citation>
    <scope>NUCLEOTIDE SEQUENCE</scope>
</reference>
<proteinExistence type="predicted"/>
<evidence type="ECO:0008006" key="2">
    <source>
        <dbReference type="Google" id="ProtNLM"/>
    </source>
</evidence>
<dbReference type="AlphaFoldDB" id="A0A381X1T2"/>
<dbReference type="EMBL" id="UINC01013629">
    <property type="protein sequence ID" value="SVA58749.1"/>
    <property type="molecule type" value="Genomic_DNA"/>
</dbReference>
<sequence length="179" mass="19256">MLALFAVFAAPLLIASLFALGPLDWRPSKTVNHGLLLEPPLLLKSFGVTDGSGNPLEVAAVARDWFVVGLHNAACTDSCMQLMQAAERIQVAAGSDTYRVSLALLSTEEYAPVPSEQTWILPPDGKLAQELLLASGETQLDSILLIVDYRGHIVLMYPSDEDGLGVLEDLKWLLRSAAG</sequence>
<accession>A0A381X1T2</accession>
<gene>
    <name evidence="1" type="ORF">METZ01_LOCUS111603</name>
</gene>
<organism evidence="1">
    <name type="scientific">marine metagenome</name>
    <dbReference type="NCBI Taxonomy" id="408172"/>
    <lineage>
        <taxon>unclassified sequences</taxon>
        <taxon>metagenomes</taxon>
        <taxon>ecological metagenomes</taxon>
    </lineage>
</organism>
<name>A0A381X1T2_9ZZZZ</name>
<evidence type="ECO:0000313" key="1">
    <source>
        <dbReference type="EMBL" id="SVA58749.1"/>
    </source>
</evidence>
<protein>
    <recommendedName>
        <fullName evidence="2">Thioredoxin domain-containing protein</fullName>
    </recommendedName>
</protein>